<evidence type="ECO:0000313" key="3">
    <source>
        <dbReference type="Proteomes" id="UP000286246"/>
    </source>
</evidence>
<dbReference type="SUPFAM" id="SSF53300">
    <property type="entry name" value="vWA-like"/>
    <property type="match status" value="1"/>
</dbReference>
<dbReference type="OrthoDB" id="9766740at2"/>
<keyword evidence="3" id="KW-1185">Reference proteome</keyword>
<gene>
    <name evidence="2" type="ORF">DFQ12_0097</name>
</gene>
<evidence type="ECO:0000256" key="1">
    <source>
        <dbReference type="SAM" id="MobiDB-lite"/>
    </source>
</evidence>
<feature type="region of interest" description="Disordered" evidence="1">
    <location>
        <begin position="111"/>
        <end position="131"/>
    </location>
</feature>
<proteinExistence type="predicted"/>
<dbReference type="InterPro" id="IPR036465">
    <property type="entry name" value="vWFA_dom_sf"/>
</dbReference>
<dbReference type="Gene3D" id="3.40.50.410">
    <property type="entry name" value="von Willebrand factor, type A domain"/>
    <property type="match status" value="1"/>
</dbReference>
<dbReference type="EMBL" id="RAPY01000001">
    <property type="protein sequence ID" value="RKE55267.1"/>
    <property type="molecule type" value="Genomic_DNA"/>
</dbReference>
<dbReference type="Proteomes" id="UP000286246">
    <property type="component" value="Unassembled WGS sequence"/>
</dbReference>
<accession>A0A420BEY8</accession>
<sequence>MDSTKRNRGFLFTQYAEPFQTPFDKLFTIFKELITHTAGDFDEAIDWLRQLDREFKLTTPEYTIDDFIADLKNKGYIREKFGFGGDGGVDLTSKLEKALRQNALDQIFGKMRKGSSGNHKTNHQGRSDENMGDFRSFQFGDSLEKIVLTESLKNAQINHGIGEFSLSENDLVVEDTQFKSQMSTVLMIDISHSMILYGEDRITPAKKVAMALSELIITRYPKDSLDIIVFGNDAWPIAIKDLPYLQVGPFHTNTVAGLQLAMDILRRKRHANKQIFMITDGKPSCLNMPDGTYYKNPMGLDPFITSKCYSMAAQARKLGIPITTFMITSDPYLQQFVNEFTASNQGKAYYTGLGDLGGMIFEDYEENRKKRIR</sequence>
<evidence type="ECO:0000313" key="2">
    <source>
        <dbReference type="EMBL" id="RKE55267.1"/>
    </source>
</evidence>
<organism evidence="2 3">
    <name type="scientific">Sphingobacterium detergens</name>
    <dbReference type="NCBI Taxonomy" id="1145106"/>
    <lineage>
        <taxon>Bacteria</taxon>
        <taxon>Pseudomonadati</taxon>
        <taxon>Bacteroidota</taxon>
        <taxon>Sphingobacteriia</taxon>
        <taxon>Sphingobacteriales</taxon>
        <taxon>Sphingobacteriaceae</taxon>
        <taxon>Sphingobacterium</taxon>
    </lineage>
</organism>
<evidence type="ECO:0008006" key="4">
    <source>
        <dbReference type="Google" id="ProtNLM"/>
    </source>
</evidence>
<dbReference type="RefSeq" id="WP_120257070.1">
    <property type="nucleotide sequence ID" value="NZ_RAPY01000001.1"/>
</dbReference>
<comment type="caution">
    <text evidence="2">The sequence shown here is derived from an EMBL/GenBank/DDBJ whole genome shotgun (WGS) entry which is preliminary data.</text>
</comment>
<dbReference type="CDD" id="cd00198">
    <property type="entry name" value="vWFA"/>
    <property type="match status" value="1"/>
</dbReference>
<name>A0A420BEY8_SPHD1</name>
<dbReference type="AlphaFoldDB" id="A0A420BEY8"/>
<protein>
    <recommendedName>
        <fullName evidence="4">von Willebrand factor type A domain-containing protein</fullName>
    </recommendedName>
</protein>
<reference evidence="2 3" key="1">
    <citation type="submission" date="2018-09" db="EMBL/GenBank/DDBJ databases">
        <title>Genomic Encyclopedia of Type Strains, Phase III (KMG-III): the genomes of soil and plant-associated and newly described type strains.</title>
        <authorList>
            <person name="Whitman W."/>
        </authorList>
    </citation>
    <scope>NUCLEOTIDE SEQUENCE [LARGE SCALE GENOMIC DNA]</scope>
    <source>
        <strain evidence="2 3">CECT 7938</strain>
    </source>
</reference>